<keyword evidence="1" id="KW-0547">Nucleotide-binding</keyword>
<comment type="catalytic activity">
    <reaction evidence="5">
        <text>GTP + H2O = GDP + phosphate + H(+)</text>
        <dbReference type="Rhea" id="RHEA:19669"/>
        <dbReference type="ChEBI" id="CHEBI:15377"/>
        <dbReference type="ChEBI" id="CHEBI:15378"/>
        <dbReference type="ChEBI" id="CHEBI:37565"/>
        <dbReference type="ChEBI" id="CHEBI:43474"/>
        <dbReference type="ChEBI" id="CHEBI:58189"/>
    </reaction>
    <physiologicalReaction direction="left-to-right" evidence="5">
        <dbReference type="Rhea" id="RHEA:19670"/>
    </physiologicalReaction>
</comment>
<evidence type="ECO:0000313" key="8">
    <source>
        <dbReference type="Proteomes" id="UP000007488"/>
    </source>
</evidence>
<evidence type="ECO:0000259" key="6">
    <source>
        <dbReference type="SMART" id="SM00833"/>
    </source>
</evidence>
<dbReference type="Pfam" id="PF07683">
    <property type="entry name" value="CobW_C"/>
    <property type="match status" value="1"/>
</dbReference>
<dbReference type="eggNOG" id="COG0523">
    <property type="taxonomic scope" value="Bacteria"/>
</dbReference>
<dbReference type="OrthoDB" id="9808822at2"/>
<feature type="domain" description="CobW C-terminal" evidence="6">
    <location>
        <begin position="225"/>
        <end position="307"/>
    </location>
</feature>
<evidence type="ECO:0000256" key="5">
    <source>
        <dbReference type="ARBA" id="ARBA00049117"/>
    </source>
</evidence>
<dbReference type="PANTHER" id="PTHR13748">
    <property type="entry name" value="COBW-RELATED"/>
    <property type="match status" value="1"/>
</dbReference>
<keyword evidence="8" id="KW-1185">Reference proteome</keyword>
<dbReference type="InterPro" id="IPR036627">
    <property type="entry name" value="CobW-likC_sf"/>
</dbReference>
<gene>
    <name evidence="7" type="ordered locus">Sgly_0156</name>
</gene>
<dbReference type="RefSeq" id="WP_013623398.1">
    <property type="nucleotide sequence ID" value="NC_015172.1"/>
</dbReference>
<accession>F0SVQ1</accession>
<evidence type="ECO:0000256" key="3">
    <source>
        <dbReference type="ARBA" id="ARBA00023186"/>
    </source>
</evidence>
<dbReference type="SUPFAM" id="SSF52540">
    <property type="entry name" value="P-loop containing nucleoside triphosphate hydrolases"/>
    <property type="match status" value="1"/>
</dbReference>
<dbReference type="InterPro" id="IPR051316">
    <property type="entry name" value="Zinc-reg_GTPase_activator"/>
</dbReference>
<reference evidence="8" key="2">
    <citation type="submission" date="2011-02" db="EMBL/GenBank/DDBJ databases">
        <title>The complete genome of Syntrophobotulus glycolicus DSM 8271.</title>
        <authorList>
            <person name="Lucas S."/>
            <person name="Copeland A."/>
            <person name="Lapidus A."/>
            <person name="Bruce D."/>
            <person name="Goodwin L."/>
            <person name="Pitluck S."/>
            <person name="Kyrpides N."/>
            <person name="Mavromatis K."/>
            <person name="Pagani I."/>
            <person name="Ivanova N."/>
            <person name="Mikhailova N."/>
            <person name="Chertkov O."/>
            <person name="Held B."/>
            <person name="Detter J.C."/>
            <person name="Tapia R."/>
            <person name="Han C."/>
            <person name="Land M."/>
            <person name="Hauser L."/>
            <person name="Markowitz V."/>
            <person name="Cheng J.-F."/>
            <person name="Hugenholtz P."/>
            <person name="Woyke T."/>
            <person name="Wu D."/>
            <person name="Spring S."/>
            <person name="Schroeder M."/>
            <person name="Brambilla E."/>
            <person name="Klenk H.-P."/>
            <person name="Eisen J.A."/>
        </authorList>
    </citation>
    <scope>NUCLEOTIDE SEQUENCE [LARGE SCALE GENOMIC DNA]</scope>
    <source>
        <strain evidence="8">DSM 8271 / FlGlyR</strain>
    </source>
</reference>
<evidence type="ECO:0000313" key="7">
    <source>
        <dbReference type="EMBL" id="ADY54527.1"/>
    </source>
</evidence>
<protein>
    <submittedName>
        <fullName evidence="7">Cobalamin synthesis protein P47K</fullName>
    </submittedName>
</protein>
<dbReference type="AlphaFoldDB" id="F0SVQ1"/>
<dbReference type="InterPro" id="IPR027417">
    <property type="entry name" value="P-loop_NTPase"/>
</dbReference>
<dbReference type="SMART" id="SM00833">
    <property type="entry name" value="CobW_C"/>
    <property type="match status" value="1"/>
</dbReference>
<proteinExistence type="inferred from homology"/>
<evidence type="ECO:0000256" key="2">
    <source>
        <dbReference type="ARBA" id="ARBA00022801"/>
    </source>
</evidence>
<evidence type="ECO:0000256" key="4">
    <source>
        <dbReference type="ARBA" id="ARBA00034320"/>
    </source>
</evidence>
<organism evidence="7 8">
    <name type="scientific">Syntrophobotulus glycolicus (strain DSM 8271 / FlGlyR)</name>
    <dbReference type="NCBI Taxonomy" id="645991"/>
    <lineage>
        <taxon>Bacteria</taxon>
        <taxon>Bacillati</taxon>
        <taxon>Bacillota</taxon>
        <taxon>Clostridia</taxon>
        <taxon>Eubacteriales</taxon>
        <taxon>Desulfitobacteriaceae</taxon>
        <taxon>Syntrophobotulus</taxon>
    </lineage>
</organism>
<keyword evidence="3" id="KW-0143">Chaperone</keyword>
<dbReference type="PANTHER" id="PTHR13748:SF62">
    <property type="entry name" value="COBW DOMAIN-CONTAINING PROTEIN"/>
    <property type="match status" value="1"/>
</dbReference>
<reference evidence="7 8" key="1">
    <citation type="journal article" date="2011" name="Stand. Genomic Sci.">
        <title>Complete genome sequence of Syntrophobotulus glycolicus type strain (FlGlyR).</title>
        <authorList>
            <person name="Han C."/>
            <person name="Mwirichia R."/>
            <person name="Chertkov O."/>
            <person name="Held B."/>
            <person name="Lapidus A."/>
            <person name="Nolan M."/>
            <person name="Lucas S."/>
            <person name="Hammon N."/>
            <person name="Deshpande S."/>
            <person name="Cheng J.F."/>
            <person name="Tapia R."/>
            <person name="Goodwin L."/>
            <person name="Pitluck S."/>
            <person name="Huntemann M."/>
            <person name="Liolios K."/>
            <person name="Ivanova N."/>
            <person name="Pagani I."/>
            <person name="Mavromatis K."/>
            <person name="Ovchinikova G."/>
            <person name="Pati A."/>
            <person name="Chen A."/>
            <person name="Palaniappan K."/>
            <person name="Land M."/>
            <person name="Hauser L."/>
            <person name="Brambilla E.M."/>
            <person name="Rohde M."/>
            <person name="Spring S."/>
            <person name="Sikorski J."/>
            <person name="Goker M."/>
            <person name="Woyke T."/>
            <person name="Bristow J."/>
            <person name="Eisen J.A."/>
            <person name="Markowitz V."/>
            <person name="Hugenholtz P."/>
            <person name="Kyrpides N.C."/>
            <person name="Klenk H.P."/>
            <person name="Detter J.C."/>
        </authorList>
    </citation>
    <scope>NUCLEOTIDE SEQUENCE [LARGE SCALE GENOMIC DNA]</scope>
    <source>
        <strain evidence="8">DSM 8271 / FlGlyR</strain>
    </source>
</reference>
<dbReference type="STRING" id="645991.Sgly_0156"/>
<dbReference type="CDD" id="cd03112">
    <property type="entry name" value="CobW-like"/>
    <property type="match status" value="1"/>
</dbReference>
<evidence type="ECO:0000256" key="1">
    <source>
        <dbReference type="ARBA" id="ARBA00022741"/>
    </source>
</evidence>
<dbReference type="Pfam" id="PF02492">
    <property type="entry name" value="cobW"/>
    <property type="match status" value="1"/>
</dbReference>
<dbReference type="GO" id="GO:0005737">
    <property type="term" value="C:cytoplasm"/>
    <property type="evidence" value="ECO:0007669"/>
    <property type="project" value="TreeGrafter"/>
</dbReference>
<dbReference type="Gene3D" id="3.30.1220.10">
    <property type="entry name" value="CobW-like, C-terminal domain"/>
    <property type="match status" value="1"/>
</dbReference>
<dbReference type="InterPro" id="IPR003495">
    <property type="entry name" value="CobW/HypB/UreG_nucleotide-bd"/>
</dbReference>
<dbReference type="InterPro" id="IPR011629">
    <property type="entry name" value="CobW-like_C"/>
</dbReference>
<dbReference type="HOGENOM" id="CLU_017452_1_3_9"/>
<keyword evidence="2" id="KW-0378">Hydrolase</keyword>
<sequence length="310" mass="34467">MATEIYVIAGFLGAGKTTLIQKLLRETFKKEKVVLIENDFGEISIDAALLRSGGIEVREINSGCICCSLSGDFVKALQELLDRFHPDKIVIEPSGVSKLSDIVKACSDPRLQPLAEVKGKITIVDANRCALYLDNFGEFFEDQIRNAGIILLSRTGDCPEEIKDVYKLIRDLNTHASILAKPWDQINAAEILFPQDHCHEHTHGHEHIHDHDCDHSHNHSAEDIFDTVTIQTKRVFSPEELKARVAHMERITGGTVLRAKGILRTSGGYVNLQYLPGDIRITSCTTRGNTLCLIGRNLDRQELAGLFSGE</sequence>
<dbReference type="SUPFAM" id="SSF90002">
    <property type="entry name" value="Hypothetical protein YjiA, C-terminal domain"/>
    <property type="match status" value="1"/>
</dbReference>
<dbReference type="GO" id="GO:0000166">
    <property type="term" value="F:nucleotide binding"/>
    <property type="evidence" value="ECO:0007669"/>
    <property type="project" value="UniProtKB-KW"/>
</dbReference>
<dbReference type="Gene3D" id="3.40.50.300">
    <property type="entry name" value="P-loop containing nucleotide triphosphate hydrolases"/>
    <property type="match status" value="1"/>
</dbReference>
<comment type="similarity">
    <text evidence="4">Belongs to the SIMIBI class G3E GTPase family. ZNG1 subfamily.</text>
</comment>
<dbReference type="EMBL" id="CP002547">
    <property type="protein sequence ID" value="ADY54527.1"/>
    <property type="molecule type" value="Genomic_DNA"/>
</dbReference>
<dbReference type="KEGG" id="sgy:Sgly_0156"/>
<dbReference type="Proteomes" id="UP000007488">
    <property type="component" value="Chromosome"/>
</dbReference>
<name>F0SVQ1_SYNGF</name>
<dbReference type="GO" id="GO:0016787">
    <property type="term" value="F:hydrolase activity"/>
    <property type="evidence" value="ECO:0007669"/>
    <property type="project" value="UniProtKB-KW"/>
</dbReference>